<keyword evidence="2 3" id="KW-0449">Lipoprotein</keyword>
<dbReference type="Gene3D" id="2.20.200.10">
    <property type="entry name" value="Outer membrane efflux proteins (OEP)"/>
    <property type="match status" value="1"/>
</dbReference>
<dbReference type="InterPro" id="IPR003423">
    <property type="entry name" value="OMP_efflux"/>
</dbReference>
<proteinExistence type="inferred from homology"/>
<dbReference type="Proteomes" id="UP000295313">
    <property type="component" value="Unassembled WGS sequence"/>
</dbReference>
<keyword evidence="2" id="KW-0472">Membrane</keyword>
<organism evidence="3 4">
    <name type="scientific">Epilithonimonas xixisoli</name>
    <dbReference type="NCBI Taxonomy" id="1476462"/>
    <lineage>
        <taxon>Bacteria</taxon>
        <taxon>Pseudomonadati</taxon>
        <taxon>Bacteroidota</taxon>
        <taxon>Flavobacteriia</taxon>
        <taxon>Flavobacteriales</taxon>
        <taxon>Weeksellaceae</taxon>
        <taxon>Chryseobacterium group</taxon>
        <taxon>Epilithonimonas</taxon>
    </lineage>
</organism>
<dbReference type="EMBL" id="SOEO01000003">
    <property type="protein sequence ID" value="TDX83104.1"/>
    <property type="molecule type" value="Genomic_DNA"/>
</dbReference>
<dbReference type="OrthoDB" id="9770517at2"/>
<dbReference type="PROSITE" id="PS51257">
    <property type="entry name" value="PROKAR_LIPOPROTEIN"/>
    <property type="match status" value="1"/>
</dbReference>
<dbReference type="Pfam" id="PF02321">
    <property type="entry name" value="OEP"/>
    <property type="match status" value="2"/>
</dbReference>
<keyword evidence="2" id="KW-0564">Palmitate</keyword>
<evidence type="ECO:0000256" key="2">
    <source>
        <dbReference type="RuleBase" id="RU362097"/>
    </source>
</evidence>
<comment type="subcellular location">
    <subcellularLocation>
        <location evidence="2">Cell membrane</location>
        <topology evidence="2">Lipid-anchor</topology>
    </subcellularLocation>
</comment>
<name>A0A4R8I462_9FLAO</name>
<comment type="caution">
    <text evidence="3">The sequence shown here is derived from an EMBL/GenBank/DDBJ whole genome shotgun (WGS) entry which is preliminary data.</text>
</comment>
<dbReference type="AlphaFoldDB" id="A0A4R8I462"/>
<evidence type="ECO:0000256" key="1">
    <source>
        <dbReference type="ARBA" id="ARBA00007613"/>
    </source>
</evidence>
<dbReference type="NCBIfam" id="TIGR01845">
    <property type="entry name" value="outer_NodT"/>
    <property type="match status" value="1"/>
</dbReference>
<dbReference type="RefSeq" id="WP_133946149.1">
    <property type="nucleotide sequence ID" value="NZ_SOEO01000003.1"/>
</dbReference>
<evidence type="ECO:0000313" key="4">
    <source>
        <dbReference type="Proteomes" id="UP000295313"/>
    </source>
</evidence>
<sequence length="465" mass="52032">MKLKNLIILAGVAGFFYSCKVTDTYQNPEVEQSKKDNLFREKTSSDTLSTANVSWNQIFTDVKLQNIIKKTVENNLDLKIAITRIQEADAVFKQSKLQNLPTIDGIASVRDTKNSAAAQGANFRMPDLMNYQLGLSAGWEIDIWGRIKSLKKSAYANFLQTDAAKRAVQTQLVAQAATLYYQLVSLDKQLEITKQTIELRKKDVETVQLLMDAAYLTGADVEQSKANLYSAQLMIPDLELQIQQTENSLSILMNDNPQTIDRNSIDSQLVYSDLKTGVPVSLLKNRPDVQASELAFRAAFENKNVAMAEVYPSLNITATLGLSTRLLENFFTNSLFYTLGGTLTQNIFQQGSRKAQVKITEARKMQAYYTFEKTLLTAGSEVSNSLLSYQKAKEKETTRQLQIQSLEKALEFNKELLTYSSNVNYVNVLTSEQSLLSAKLAAVNDKLQQLQAVTEFYRALGGGQF</sequence>
<reference evidence="3 4" key="1">
    <citation type="submission" date="2019-03" db="EMBL/GenBank/DDBJ databases">
        <title>Genomic Encyclopedia of Type Strains, Phase III (KMG-III): the genomes of soil and plant-associated and newly described type strains.</title>
        <authorList>
            <person name="Whitman W."/>
        </authorList>
    </citation>
    <scope>NUCLEOTIDE SEQUENCE [LARGE SCALE GENOMIC DNA]</scope>
    <source>
        <strain evidence="3 4">CGMCC 1.12802</strain>
    </source>
</reference>
<gene>
    <name evidence="3" type="ORF">B0I22_3167</name>
</gene>
<keyword evidence="4" id="KW-1185">Reference proteome</keyword>
<dbReference type="InterPro" id="IPR010131">
    <property type="entry name" value="MdtP/NodT-like"/>
</dbReference>
<keyword evidence="2" id="KW-1134">Transmembrane beta strand</keyword>
<accession>A0A4R8I462</accession>
<dbReference type="GO" id="GO:0005886">
    <property type="term" value="C:plasma membrane"/>
    <property type="evidence" value="ECO:0007669"/>
    <property type="project" value="UniProtKB-SubCell"/>
</dbReference>
<comment type="similarity">
    <text evidence="1 2">Belongs to the outer membrane factor (OMF) (TC 1.B.17) family.</text>
</comment>
<dbReference type="PANTHER" id="PTHR30203:SF33">
    <property type="entry name" value="BLR4455 PROTEIN"/>
    <property type="match status" value="1"/>
</dbReference>
<dbReference type="GO" id="GO:0015562">
    <property type="term" value="F:efflux transmembrane transporter activity"/>
    <property type="evidence" value="ECO:0007669"/>
    <property type="project" value="InterPro"/>
</dbReference>
<dbReference type="SUPFAM" id="SSF56954">
    <property type="entry name" value="Outer membrane efflux proteins (OEP)"/>
    <property type="match status" value="1"/>
</dbReference>
<evidence type="ECO:0000313" key="3">
    <source>
        <dbReference type="EMBL" id="TDX83104.1"/>
    </source>
</evidence>
<keyword evidence="2" id="KW-0812">Transmembrane</keyword>
<dbReference type="Gene3D" id="1.20.1600.10">
    <property type="entry name" value="Outer membrane efflux proteins (OEP)"/>
    <property type="match status" value="1"/>
</dbReference>
<protein>
    <submittedName>
        <fullName evidence="3">NodT family efflux transporter outer membrane factor (OMF) lipoprotein</fullName>
    </submittedName>
</protein>
<dbReference type="PANTHER" id="PTHR30203">
    <property type="entry name" value="OUTER MEMBRANE CATION EFFLUX PROTEIN"/>
    <property type="match status" value="1"/>
</dbReference>